<organism evidence="3 4">
    <name type="scientific">Mesorhizobium robiniae</name>
    <dbReference type="NCBI Taxonomy" id="559315"/>
    <lineage>
        <taxon>Bacteria</taxon>
        <taxon>Pseudomonadati</taxon>
        <taxon>Pseudomonadota</taxon>
        <taxon>Alphaproteobacteria</taxon>
        <taxon>Hyphomicrobiales</taxon>
        <taxon>Phyllobacteriaceae</taxon>
        <taxon>Mesorhizobium</taxon>
    </lineage>
</organism>
<dbReference type="Proteomes" id="UP001549204">
    <property type="component" value="Unassembled WGS sequence"/>
</dbReference>
<sequence length="160" mass="17991">MLLRPGLQELISDAMRGKFVVVLAEAIDRLSRDQEDIAGLLQCVGDSEKSNKNNQPPKAQCAAFYLAILIGCVWQYFVIIVVPPSVYDDKRLYSLRYDSAFERRVPMRRAIFRALRRCGSAAWLQRSDRRGALFHRTDGASSQAIERGPAGCSSARQQAR</sequence>
<gene>
    <name evidence="3" type="ORF">ABID19_006552</name>
</gene>
<dbReference type="InterPro" id="IPR036162">
    <property type="entry name" value="Resolvase-like_N_sf"/>
</dbReference>
<evidence type="ECO:0000256" key="1">
    <source>
        <dbReference type="SAM" id="MobiDB-lite"/>
    </source>
</evidence>
<keyword evidence="4" id="KW-1185">Reference proteome</keyword>
<evidence type="ECO:0000256" key="2">
    <source>
        <dbReference type="SAM" id="Phobius"/>
    </source>
</evidence>
<dbReference type="SUPFAM" id="SSF53041">
    <property type="entry name" value="Resolvase-like"/>
    <property type="match status" value="1"/>
</dbReference>
<evidence type="ECO:0000313" key="3">
    <source>
        <dbReference type="EMBL" id="MET3583487.1"/>
    </source>
</evidence>
<protein>
    <recommendedName>
        <fullName evidence="5">Resolvase/invertase-type recombinase catalytic domain-containing protein</fullName>
    </recommendedName>
</protein>
<dbReference type="EMBL" id="JBEPMC010000018">
    <property type="protein sequence ID" value="MET3583487.1"/>
    <property type="molecule type" value="Genomic_DNA"/>
</dbReference>
<comment type="caution">
    <text evidence="3">The sequence shown here is derived from an EMBL/GenBank/DDBJ whole genome shotgun (WGS) entry which is preliminary data.</text>
</comment>
<feature type="region of interest" description="Disordered" evidence="1">
    <location>
        <begin position="138"/>
        <end position="160"/>
    </location>
</feature>
<evidence type="ECO:0000313" key="4">
    <source>
        <dbReference type="Proteomes" id="UP001549204"/>
    </source>
</evidence>
<proteinExistence type="predicted"/>
<reference evidence="3 4" key="1">
    <citation type="submission" date="2024-06" db="EMBL/GenBank/DDBJ databases">
        <title>Genomic Encyclopedia of Type Strains, Phase IV (KMG-IV): sequencing the most valuable type-strain genomes for metagenomic binning, comparative biology and taxonomic classification.</title>
        <authorList>
            <person name="Goeker M."/>
        </authorList>
    </citation>
    <scope>NUCLEOTIDE SEQUENCE [LARGE SCALE GENOMIC DNA]</scope>
    <source>
        <strain evidence="3 4">DSM 100022</strain>
    </source>
</reference>
<dbReference type="Gene3D" id="3.40.50.1390">
    <property type="entry name" value="Resolvase, N-terminal catalytic domain"/>
    <property type="match status" value="1"/>
</dbReference>
<keyword evidence="2" id="KW-1133">Transmembrane helix</keyword>
<accession>A0ABV2GZB2</accession>
<name>A0ABV2GZB2_9HYPH</name>
<keyword evidence="2" id="KW-0472">Membrane</keyword>
<feature type="transmembrane region" description="Helical" evidence="2">
    <location>
        <begin position="62"/>
        <end position="87"/>
    </location>
</feature>
<keyword evidence="2" id="KW-0812">Transmembrane</keyword>
<evidence type="ECO:0008006" key="5">
    <source>
        <dbReference type="Google" id="ProtNLM"/>
    </source>
</evidence>